<evidence type="ECO:0000313" key="3">
    <source>
        <dbReference type="Proteomes" id="UP000275883"/>
    </source>
</evidence>
<organism evidence="1 3">
    <name type="scientific">Mycoplasma struthionis</name>
    <dbReference type="NCBI Taxonomy" id="538220"/>
    <lineage>
        <taxon>Bacteria</taxon>
        <taxon>Bacillati</taxon>
        <taxon>Mycoplasmatota</taxon>
        <taxon>Mollicutes</taxon>
        <taxon>Mycoplasmataceae</taxon>
        <taxon>Mycoplasma</taxon>
    </lineage>
</organism>
<evidence type="ECO:0000313" key="1">
    <source>
        <dbReference type="EMBL" id="AZG68573.1"/>
    </source>
</evidence>
<keyword evidence="3" id="KW-1185">Reference proteome</keyword>
<dbReference type="Proteomes" id="UP000317904">
    <property type="component" value="Unassembled WGS sequence"/>
</dbReference>
<accession>A0A502M7W1</accession>
<gene>
    <name evidence="1" type="ORF">EGN60_01120</name>
    <name evidence="2" type="ORF">FJM01_00965</name>
</gene>
<reference evidence="1 3" key="1">
    <citation type="submission" date="2018-11" db="EMBL/GenBank/DDBJ databases">
        <title>Genome sequence of Mycoplasma struthionis sp. nov.</title>
        <authorList>
            <person name="Spergser J."/>
        </authorList>
    </citation>
    <scope>NUCLEOTIDE SEQUENCE [LARGE SCALE GENOMIC DNA]</scope>
    <source>
        <strain evidence="1 3">237IA</strain>
    </source>
</reference>
<dbReference type="OrthoDB" id="396469at2"/>
<dbReference type="EMBL" id="CP034044">
    <property type="protein sequence ID" value="AZG68573.1"/>
    <property type="molecule type" value="Genomic_DNA"/>
</dbReference>
<dbReference type="KEGG" id="mstr:EGN60_01120"/>
<protein>
    <submittedName>
        <fullName evidence="1">Uncharacterized protein</fullName>
    </submittedName>
</protein>
<name>A0A3G8LFY9_9MOLU</name>
<dbReference type="InterPro" id="IPR027417">
    <property type="entry name" value="P-loop_NTPase"/>
</dbReference>
<reference evidence="2 4" key="2">
    <citation type="submission" date="2019-06" db="EMBL/GenBank/DDBJ databases">
        <title>A comparative genomics study of ostrich specific Mycoplasmas.</title>
        <authorList>
            <person name="Botes A."/>
            <person name="Nel T."/>
        </authorList>
    </citation>
    <scope>NUCLEOTIDE SEQUENCE [LARGE SCALE GENOMIC DNA]</scope>
    <source>
        <strain evidence="2 4">Ms01</strain>
    </source>
</reference>
<dbReference type="AlphaFoldDB" id="A0A3G8LFY9"/>
<accession>A0A3G8LFY9</accession>
<dbReference type="EMBL" id="VFSY01000020">
    <property type="protein sequence ID" value="TPI02403.1"/>
    <property type="molecule type" value="Genomic_DNA"/>
</dbReference>
<evidence type="ECO:0000313" key="4">
    <source>
        <dbReference type="Proteomes" id="UP000317904"/>
    </source>
</evidence>
<dbReference type="Gene3D" id="3.40.50.300">
    <property type="entry name" value="P-loop containing nucleotide triphosphate hydrolases"/>
    <property type="match status" value="1"/>
</dbReference>
<dbReference type="RefSeq" id="WP_124724268.1">
    <property type="nucleotide sequence ID" value="NZ_CP034044.1"/>
</dbReference>
<proteinExistence type="predicted"/>
<sequence>MPKENDLENLFENLNYSYKNEEIDKQKIEVLEDYNIKKIIEELNLNEEQINSNINYLYKYYQYLKTNNKKPSWKLYVNTLGQLKIDFSNDKAFLRAKKYDNFWLTKITPLDEKIEEYFENLSLIKPSKIESEAKKAYPLFPAGVQNHIKQIVSSKEFLVPKGLYLIDDNFIYARNILKFISAIYGIIINKTVAFLDASNLYNFIQSILREQSELKNIISLLNDVDCLIIDRLGVGVKPEWYINMLNEIFLQREYNQKPTYISSPIDLTLKDEAIIFNSKNNSGLAKAENLFKNTIKRNYIKCEAKKV</sequence>
<dbReference type="Proteomes" id="UP000275883">
    <property type="component" value="Chromosome"/>
</dbReference>
<evidence type="ECO:0000313" key="2">
    <source>
        <dbReference type="EMBL" id="TPI02403.1"/>
    </source>
</evidence>